<evidence type="ECO:0000313" key="2">
    <source>
        <dbReference type="EMBL" id="OEL38001.1"/>
    </source>
</evidence>
<evidence type="ECO:0000256" key="1">
    <source>
        <dbReference type="SAM" id="MobiDB-lite"/>
    </source>
</evidence>
<dbReference type="AlphaFoldDB" id="A0A1E5WKQ1"/>
<comment type="caution">
    <text evidence="2">The sequence shown here is derived from an EMBL/GenBank/DDBJ whole genome shotgun (WGS) entry which is preliminary data.</text>
</comment>
<gene>
    <name evidence="2" type="ORF">BAE44_0000980</name>
</gene>
<feature type="non-terminal residue" evidence="2">
    <location>
        <position position="1"/>
    </location>
</feature>
<name>A0A1E5WKQ1_9POAL</name>
<protein>
    <submittedName>
        <fullName evidence="2">Uncharacterized protein</fullName>
    </submittedName>
</protein>
<organism evidence="2 3">
    <name type="scientific">Dichanthelium oligosanthes</name>
    <dbReference type="NCBI Taxonomy" id="888268"/>
    <lineage>
        <taxon>Eukaryota</taxon>
        <taxon>Viridiplantae</taxon>
        <taxon>Streptophyta</taxon>
        <taxon>Embryophyta</taxon>
        <taxon>Tracheophyta</taxon>
        <taxon>Spermatophyta</taxon>
        <taxon>Magnoliopsida</taxon>
        <taxon>Liliopsida</taxon>
        <taxon>Poales</taxon>
        <taxon>Poaceae</taxon>
        <taxon>PACMAD clade</taxon>
        <taxon>Panicoideae</taxon>
        <taxon>Panicodae</taxon>
        <taxon>Paniceae</taxon>
        <taxon>Dichantheliinae</taxon>
        <taxon>Dichanthelium</taxon>
    </lineage>
</organism>
<dbReference type="Proteomes" id="UP000095767">
    <property type="component" value="Unassembled WGS sequence"/>
</dbReference>
<evidence type="ECO:0000313" key="3">
    <source>
        <dbReference type="Proteomes" id="UP000095767"/>
    </source>
</evidence>
<proteinExistence type="predicted"/>
<dbReference type="EMBL" id="LWDX02003334">
    <property type="protein sequence ID" value="OEL38001.1"/>
    <property type="molecule type" value="Genomic_DNA"/>
</dbReference>
<sequence length="64" mass="7044">LPPPLAPSHTCRAPRRPTPWRVPRNQGTRRPWQTRPGGEWASPSRRPCGGSSTPTQPPGPACWP</sequence>
<feature type="region of interest" description="Disordered" evidence="1">
    <location>
        <begin position="1"/>
        <end position="64"/>
    </location>
</feature>
<keyword evidence="3" id="KW-1185">Reference proteome</keyword>
<reference evidence="2 3" key="1">
    <citation type="submission" date="2016-09" db="EMBL/GenBank/DDBJ databases">
        <title>The draft genome of Dichanthelium oligosanthes: A C3 panicoid grass species.</title>
        <authorList>
            <person name="Studer A.J."/>
            <person name="Schnable J.C."/>
            <person name="Brutnell T.P."/>
        </authorList>
    </citation>
    <scope>NUCLEOTIDE SEQUENCE [LARGE SCALE GENOMIC DNA]</scope>
    <source>
        <strain evidence="3">cv. Kellogg 1175</strain>
        <tissue evidence="2">Leaf</tissue>
    </source>
</reference>
<feature type="compositionally biased region" description="Pro residues" evidence="1">
    <location>
        <begin position="55"/>
        <end position="64"/>
    </location>
</feature>
<accession>A0A1E5WKQ1</accession>